<proteinExistence type="predicted"/>
<dbReference type="Ensembl" id="ENSMCST00000013474.1">
    <property type="protein sequence ID" value="ENSMCSP00000013134.1"/>
    <property type="gene ID" value="ENSMCSG00000009303.1"/>
</dbReference>
<evidence type="ECO:0000313" key="1">
    <source>
        <dbReference type="Ensembl" id="ENSMCSP00000013134.1"/>
    </source>
</evidence>
<name>A0A8C5X5V8_9PASS</name>
<dbReference type="GO" id="GO:0051301">
    <property type="term" value="P:cell division"/>
    <property type="evidence" value="ECO:0007669"/>
    <property type="project" value="InterPro"/>
</dbReference>
<evidence type="ECO:0000313" key="2">
    <source>
        <dbReference type="Proteomes" id="UP000694560"/>
    </source>
</evidence>
<accession>A0A8C5X5V8</accession>
<dbReference type="GO" id="GO:0008017">
    <property type="term" value="F:microtubule binding"/>
    <property type="evidence" value="ECO:0007669"/>
    <property type="project" value="InterPro"/>
</dbReference>
<organism evidence="1 2">
    <name type="scientific">Malurus cyaneus samueli</name>
    <dbReference type="NCBI Taxonomy" id="2593467"/>
    <lineage>
        <taxon>Eukaryota</taxon>
        <taxon>Metazoa</taxon>
        <taxon>Chordata</taxon>
        <taxon>Craniata</taxon>
        <taxon>Vertebrata</taxon>
        <taxon>Euteleostomi</taxon>
        <taxon>Archelosauria</taxon>
        <taxon>Archosauria</taxon>
        <taxon>Dinosauria</taxon>
        <taxon>Saurischia</taxon>
        <taxon>Theropoda</taxon>
        <taxon>Coelurosauria</taxon>
        <taxon>Aves</taxon>
        <taxon>Neognathae</taxon>
        <taxon>Neoaves</taxon>
        <taxon>Telluraves</taxon>
        <taxon>Australaves</taxon>
        <taxon>Passeriformes</taxon>
        <taxon>Meliphagoidea</taxon>
        <taxon>Maluridae</taxon>
        <taxon>Malurus</taxon>
    </lineage>
</organism>
<reference evidence="1" key="2">
    <citation type="submission" date="2025-09" db="UniProtKB">
        <authorList>
            <consortium name="Ensembl"/>
        </authorList>
    </citation>
    <scope>IDENTIFICATION</scope>
</reference>
<dbReference type="Gene3D" id="6.10.250.1370">
    <property type="match status" value="1"/>
</dbReference>
<dbReference type="Proteomes" id="UP000694560">
    <property type="component" value="Unplaced"/>
</dbReference>
<dbReference type="Pfam" id="PF07160">
    <property type="entry name" value="SKA1"/>
    <property type="match status" value="1"/>
</dbReference>
<dbReference type="AlphaFoldDB" id="A0A8C5X5V8"/>
<dbReference type="OrthoDB" id="5962at2759"/>
<dbReference type="InterPro" id="IPR009829">
    <property type="entry name" value="SKA1"/>
</dbReference>
<sequence>MASSDLEDLCFHINAKISNIKKILWLNIFSLTGEDQCRKSIFQKIGNEVIIVHELLNKMETEVKEQEKLKNLLKVMFFSFSVHKILIQRNL</sequence>
<dbReference type="GO" id="GO:0007059">
    <property type="term" value="P:chromosome segregation"/>
    <property type="evidence" value="ECO:0007669"/>
    <property type="project" value="InterPro"/>
</dbReference>
<keyword evidence="2" id="KW-1185">Reference proteome</keyword>
<protein>
    <submittedName>
        <fullName evidence="1">Uncharacterized protein</fullName>
    </submittedName>
</protein>
<reference evidence="1" key="1">
    <citation type="submission" date="2025-08" db="UniProtKB">
        <authorList>
            <consortium name="Ensembl"/>
        </authorList>
    </citation>
    <scope>IDENTIFICATION</scope>
</reference>